<keyword evidence="3" id="KW-0479">Metal-binding</keyword>
<dbReference type="AlphaFoldDB" id="A0A0G2GLZ5"/>
<dbReference type="NCBIfam" id="TIGR01430">
    <property type="entry name" value="aden_deam"/>
    <property type="match status" value="1"/>
</dbReference>
<evidence type="ECO:0000256" key="3">
    <source>
        <dbReference type="ARBA" id="ARBA00022723"/>
    </source>
</evidence>
<dbReference type="PROSITE" id="PS00485">
    <property type="entry name" value="A_DEAMINASE"/>
    <property type="match status" value="1"/>
</dbReference>
<dbReference type="GO" id="GO:0043103">
    <property type="term" value="P:hypoxanthine salvage"/>
    <property type="evidence" value="ECO:0007669"/>
    <property type="project" value="UniProtKB-UniRule"/>
</dbReference>
<evidence type="ECO:0000256" key="6">
    <source>
        <dbReference type="ARBA" id="ARBA00023080"/>
    </source>
</evidence>
<evidence type="ECO:0000313" key="10">
    <source>
        <dbReference type="EMBL" id="KKY24468.1"/>
    </source>
</evidence>
<dbReference type="GO" id="GO:0000034">
    <property type="term" value="F:adenine deaminase activity"/>
    <property type="evidence" value="ECO:0007669"/>
    <property type="project" value="UniProtKB-UniRule"/>
</dbReference>
<protein>
    <recommendedName>
        <fullName evidence="8">Adenine deaminase</fullName>
        <shortName evidence="8">ADE</shortName>
        <ecNumber evidence="8">3.5.4.2</ecNumber>
    </recommendedName>
    <alternativeName>
        <fullName evidence="8">Adenine aminohydrolase</fullName>
        <shortName evidence="8">AAH</shortName>
    </alternativeName>
</protein>
<feature type="site" description="Important for catalytic activity" evidence="8">
    <location>
        <position position="212"/>
    </location>
</feature>
<dbReference type="PANTHER" id="PTHR43114:SF6">
    <property type="entry name" value="ADENINE DEAMINASE"/>
    <property type="match status" value="1"/>
</dbReference>
<name>A0A0G2GLZ5_PHACM</name>
<comment type="function">
    <text evidence="8">Catalyzes the hydrolytic deamination of adenine to hypoxanthine. Plays an important role in the purine salvage pathway and in nitrogen catabolism.</text>
</comment>
<dbReference type="InterPro" id="IPR032466">
    <property type="entry name" value="Metal_Hydrolase"/>
</dbReference>
<feature type="domain" description="Adenosine deaminase" evidence="9">
    <location>
        <begin position="1"/>
        <end position="319"/>
    </location>
</feature>
<dbReference type="Proteomes" id="UP000053317">
    <property type="component" value="Unassembled WGS sequence"/>
</dbReference>
<dbReference type="Pfam" id="PF00962">
    <property type="entry name" value="A_deaminase"/>
    <property type="match status" value="1"/>
</dbReference>
<organism evidence="10 11">
    <name type="scientific">Phaeomoniella chlamydospora</name>
    <name type="common">Phaeoacremonium chlamydosporum</name>
    <dbReference type="NCBI Taxonomy" id="158046"/>
    <lineage>
        <taxon>Eukaryota</taxon>
        <taxon>Fungi</taxon>
        <taxon>Dikarya</taxon>
        <taxon>Ascomycota</taxon>
        <taxon>Pezizomycotina</taxon>
        <taxon>Eurotiomycetes</taxon>
        <taxon>Chaetothyriomycetidae</taxon>
        <taxon>Phaeomoniellales</taxon>
        <taxon>Phaeomoniellaceae</taxon>
        <taxon>Phaeomoniella</taxon>
    </lineage>
</organism>
<evidence type="ECO:0000256" key="7">
    <source>
        <dbReference type="ARBA" id="ARBA00023242"/>
    </source>
</evidence>
<comment type="caution">
    <text evidence="8">Lacks conserved residue(s) required for the propagation of feature annotation.</text>
</comment>
<keyword evidence="4 8" id="KW-0378">Hydrolase</keyword>
<evidence type="ECO:0000256" key="4">
    <source>
        <dbReference type="ARBA" id="ARBA00022801"/>
    </source>
</evidence>
<dbReference type="Gene3D" id="3.20.20.140">
    <property type="entry name" value="Metal-dependent hydrolases"/>
    <property type="match status" value="1"/>
</dbReference>
<dbReference type="GO" id="GO:0005829">
    <property type="term" value="C:cytosol"/>
    <property type="evidence" value="ECO:0007669"/>
    <property type="project" value="TreeGrafter"/>
</dbReference>
<dbReference type="EMBL" id="LCWF01000059">
    <property type="protein sequence ID" value="KKY24468.1"/>
    <property type="molecule type" value="Genomic_DNA"/>
</dbReference>
<dbReference type="InterPro" id="IPR028892">
    <property type="entry name" value="ADE"/>
</dbReference>
<dbReference type="SUPFAM" id="SSF51556">
    <property type="entry name" value="Metallo-dependent hydrolases"/>
    <property type="match status" value="1"/>
</dbReference>
<comment type="cofactor">
    <cofactor evidence="1">
        <name>Zn(2+)</name>
        <dbReference type="ChEBI" id="CHEBI:29105"/>
    </cofactor>
</comment>
<comment type="subcellular location">
    <subcellularLocation>
        <location evidence="8">Cytoplasm</location>
    </subcellularLocation>
    <subcellularLocation>
        <location evidence="8">Nucleus</location>
    </subcellularLocation>
</comment>
<keyword evidence="11" id="KW-1185">Reference proteome</keyword>
<dbReference type="GO" id="GO:0046872">
    <property type="term" value="F:metal ion binding"/>
    <property type="evidence" value="ECO:0007669"/>
    <property type="project" value="UniProtKB-KW"/>
</dbReference>
<keyword evidence="2 8" id="KW-0963">Cytoplasm</keyword>
<evidence type="ECO:0000259" key="9">
    <source>
        <dbReference type="Pfam" id="PF00962"/>
    </source>
</evidence>
<dbReference type="InterPro" id="IPR006650">
    <property type="entry name" value="A/AMP_deam_AS"/>
</dbReference>
<dbReference type="GO" id="GO:0006146">
    <property type="term" value="P:adenine catabolic process"/>
    <property type="evidence" value="ECO:0007669"/>
    <property type="project" value="UniProtKB-UniRule"/>
</dbReference>
<dbReference type="InterPro" id="IPR006330">
    <property type="entry name" value="Ado/ade_deaminase"/>
</dbReference>
<evidence type="ECO:0000256" key="8">
    <source>
        <dbReference type="HAMAP-Rule" id="MF_03145"/>
    </source>
</evidence>
<dbReference type="GO" id="GO:0009168">
    <property type="term" value="P:purine ribonucleoside monophosphate biosynthetic process"/>
    <property type="evidence" value="ECO:0007669"/>
    <property type="project" value="InterPro"/>
</dbReference>
<reference evidence="10 11" key="1">
    <citation type="submission" date="2015-05" db="EMBL/GenBank/DDBJ databases">
        <title>Distinctive expansion of gene families associated with plant cell wall degradation and secondary metabolism in the genomes of grapevine trunk pathogens.</title>
        <authorList>
            <person name="Lawrence D.P."/>
            <person name="Travadon R."/>
            <person name="Rolshausen P.E."/>
            <person name="Baumgartner K."/>
        </authorList>
    </citation>
    <scope>NUCLEOTIDE SEQUENCE [LARGE SCALE GENOMIC DNA]</scope>
    <source>
        <strain evidence="10">UCRPC4</strain>
    </source>
</reference>
<sequence length="332" mass="37249">MHLEGSLSPQLLFQLASKHNIPLPASDPAFTSPDTLLLRYENFTSLDDFLHYYYLGMSTLIDEADFEALAWEYFVRAKSEGVVHAEVFFDPQGHETRGISYHTVVSGFNKACVRARTELDLSNELIVCFLRHLPALDADRVFKLSTPDIQSGLIKGIGLDSSEVGNPPAIFKDTYLEAESLGFKRTMHAGEEASVDYMVEALDVCHVQRMDHGIKLTESPSFLQRVADAKIMVTICPLSNVRLRCLKHVSELPLREYLDAGVIFSLNSDDPAYFGGHILENYCQVQAAFKFGIQDWAKIVKGSVEGSWCSQERKTEILGLLEGVMEKYKDLK</sequence>
<dbReference type="HAMAP" id="MF_01962">
    <property type="entry name" value="Adenine_deaminase"/>
    <property type="match status" value="1"/>
</dbReference>
<comment type="caution">
    <text evidence="10">The sequence shown here is derived from an EMBL/GenBank/DDBJ whole genome shotgun (WGS) entry which is preliminary data.</text>
</comment>
<gene>
    <name evidence="8" type="primary">AAH1</name>
    <name evidence="10" type="ORF">UCRPC4_g02426</name>
</gene>
<evidence type="ECO:0000313" key="11">
    <source>
        <dbReference type="Proteomes" id="UP000053317"/>
    </source>
</evidence>
<comment type="similarity">
    <text evidence="8">Belongs to the metallo-dependent hydrolases superfamily. Adenosine and AMP deaminases family. Adenine deaminase type 2 subfamily.</text>
</comment>
<evidence type="ECO:0000256" key="1">
    <source>
        <dbReference type="ARBA" id="ARBA00001947"/>
    </source>
</evidence>
<dbReference type="GO" id="GO:0005634">
    <property type="term" value="C:nucleus"/>
    <property type="evidence" value="ECO:0007669"/>
    <property type="project" value="UniProtKB-SubCell"/>
</dbReference>
<keyword evidence="6 8" id="KW-0546">Nucleotide metabolism</keyword>
<accession>A0A0G2GLZ5</accession>
<feature type="active site" description="Proton donor" evidence="8">
    <location>
        <position position="191"/>
    </location>
</feature>
<dbReference type="GO" id="GO:0009117">
    <property type="term" value="P:nucleotide metabolic process"/>
    <property type="evidence" value="ECO:0007669"/>
    <property type="project" value="UniProtKB-KW"/>
</dbReference>
<evidence type="ECO:0000256" key="5">
    <source>
        <dbReference type="ARBA" id="ARBA00022833"/>
    </source>
</evidence>
<feature type="binding site" evidence="8">
    <location>
        <position position="270"/>
    </location>
    <ligand>
        <name>substrate</name>
    </ligand>
</feature>
<dbReference type="EC" id="3.5.4.2" evidence="8"/>
<evidence type="ECO:0000256" key="2">
    <source>
        <dbReference type="ARBA" id="ARBA00022490"/>
    </source>
</evidence>
<keyword evidence="5" id="KW-0862">Zinc</keyword>
<comment type="catalytic activity">
    <reaction evidence="8">
        <text>adenine + H2O + H(+) = hypoxanthine + NH4(+)</text>
        <dbReference type="Rhea" id="RHEA:23688"/>
        <dbReference type="ChEBI" id="CHEBI:15377"/>
        <dbReference type="ChEBI" id="CHEBI:15378"/>
        <dbReference type="ChEBI" id="CHEBI:16708"/>
        <dbReference type="ChEBI" id="CHEBI:17368"/>
        <dbReference type="ChEBI" id="CHEBI:28938"/>
        <dbReference type="EC" id="3.5.4.2"/>
    </reaction>
</comment>
<dbReference type="PANTHER" id="PTHR43114">
    <property type="entry name" value="ADENINE DEAMINASE"/>
    <property type="match status" value="1"/>
</dbReference>
<keyword evidence="7 8" id="KW-0539">Nucleus</keyword>
<proteinExistence type="inferred from homology"/>
<dbReference type="InterPro" id="IPR001365">
    <property type="entry name" value="A_deaminase_dom"/>
</dbReference>
<dbReference type="OrthoDB" id="272271at2759"/>
<reference evidence="10 11" key="2">
    <citation type="submission" date="2015-05" db="EMBL/GenBank/DDBJ databases">
        <authorList>
            <person name="Morales-Cruz A."/>
            <person name="Amrine K.C."/>
            <person name="Cantu D."/>
        </authorList>
    </citation>
    <scope>NUCLEOTIDE SEQUENCE [LARGE SCALE GENOMIC DNA]</scope>
    <source>
        <strain evidence="10">UCRPC4</strain>
    </source>
</reference>